<comment type="caution">
    <text evidence="3">The sequence shown here is derived from an EMBL/GenBank/DDBJ whole genome shotgun (WGS) entry which is preliminary data.</text>
</comment>
<dbReference type="EMBL" id="JASDAP010000013">
    <property type="protein sequence ID" value="KAK1893350.1"/>
    <property type="molecule type" value="Genomic_DNA"/>
</dbReference>
<organism evidence="3 4">
    <name type="scientific">Dissostichus eleginoides</name>
    <name type="common">Patagonian toothfish</name>
    <name type="synonym">Dissostichus amissus</name>
    <dbReference type="NCBI Taxonomy" id="100907"/>
    <lineage>
        <taxon>Eukaryota</taxon>
        <taxon>Metazoa</taxon>
        <taxon>Chordata</taxon>
        <taxon>Craniata</taxon>
        <taxon>Vertebrata</taxon>
        <taxon>Euteleostomi</taxon>
        <taxon>Actinopterygii</taxon>
        <taxon>Neopterygii</taxon>
        <taxon>Teleostei</taxon>
        <taxon>Neoteleostei</taxon>
        <taxon>Acanthomorphata</taxon>
        <taxon>Eupercaria</taxon>
        <taxon>Perciformes</taxon>
        <taxon>Notothenioidei</taxon>
        <taxon>Nototheniidae</taxon>
        <taxon>Dissostichus</taxon>
    </lineage>
</organism>
<dbReference type="Proteomes" id="UP001228049">
    <property type="component" value="Unassembled WGS sequence"/>
</dbReference>
<reference evidence="3" key="1">
    <citation type="submission" date="2023-04" db="EMBL/GenBank/DDBJ databases">
        <title>Chromosome-level genome of Chaenocephalus aceratus.</title>
        <authorList>
            <person name="Park H."/>
        </authorList>
    </citation>
    <scope>NUCLEOTIDE SEQUENCE</scope>
    <source>
        <strain evidence="3">DE</strain>
        <tissue evidence="3">Muscle</tissue>
    </source>
</reference>
<evidence type="ECO:0000313" key="4">
    <source>
        <dbReference type="Proteomes" id="UP001228049"/>
    </source>
</evidence>
<feature type="coiled-coil region" evidence="1">
    <location>
        <begin position="16"/>
        <end position="43"/>
    </location>
</feature>
<gene>
    <name evidence="3" type="ORF">KUDE01_008419</name>
</gene>
<name>A0AAD9BZY9_DISEL</name>
<protein>
    <submittedName>
        <fullName evidence="3">DnaJ like subfamily C member 22</fullName>
    </submittedName>
</protein>
<evidence type="ECO:0000313" key="3">
    <source>
        <dbReference type="EMBL" id="KAK1893350.1"/>
    </source>
</evidence>
<keyword evidence="1" id="KW-0175">Coiled coil</keyword>
<sequence>MSSVQSMRRFVCDRLTAAAQEILGAYEKKIEGYEAEIARQRRLLDAVLTPELKLHRTELPQRHVQKLEEDDEVLVIQPQHFDQGDGNQSGDSIQDDNNPYKCD</sequence>
<evidence type="ECO:0000256" key="1">
    <source>
        <dbReference type="SAM" id="Coils"/>
    </source>
</evidence>
<dbReference type="AlphaFoldDB" id="A0AAD9BZY9"/>
<proteinExistence type="predicted"/>
<feature type="compositionally biased region" description="Polar residues" evidence="2">
    <location>
        <begin position="85"/>
        <end position="97"/>
    </location>
</feature>
<feature type="non-terminal residue" evidence="3">
    <location>
        <position position="1"/>
    </location>
</feature>
<keyword evidence="4" id="KW-1185">Reference proteome</keyword>
<feature type="region of interest" description="Disordered" evidence="2">
    <location>
        <begin position="78"/>
        <end position="103"/>
    </location>
</feature>
<accession>A0AAD9BZY9</accession>
<evidence type="ECO:0000256" key="2">
    <source>
        <dbReference type="SAM" id="MobiDB-lite"/>
    </source>
</evidence>